<dbReference type="SMART" id="SM00318">
    <property type="entry name" value="SNc"/>
    <property type="match status" value="1"/>
</dbReference>
<organism evidence="2 3">
    <name type="scientific">Thiohalocapsa marina</name>
    <dbReference type="NCBI Taxonomy" id="424902"/>
    <lineage>
        <taxon>Bacteria</taxon>
        <taxon>Pseudomonadati</taxon>
        <taxon>Pseudomonadota</taxon>
        <taxon>Gammaproteobacteria</taxon>
        <taxon>Chromatiales</taxon>
        <taxon>Chromatiaceae</taxon>
        <taxon>Thiohalocapsa</taxon>
    </lineage>
</organism>
<sequence length="133" mass="14622">MIAAVIAAPALQAETLLGRATHVRDGDTIEVQGVAIRLQGVAAPELREKWGRASKEAMQRIVSGQRLRCELTGERTHDRKVGVCFLDDGTDIGAELISQGLARDCPRFSDGRYADVEVTQSRTLPFPGYCRRR</sequence>
<accession>A0A5M8FRC0</accession>
<dbReference type="AlphaFoldDB" id="A0A5M8FRC0"/>
<name>A0A5M8FRC0_9GAMM</name>
<dbReference type="EMBL" id="VWXX01000029">
    <property type="protein sequence ID" value="KAA6183742.1"/>
    <property type="molecule type" value="Genomic_DNA"/>
</dbReference>
<evidence type="ECO:0000313" key="3">
    <source>
        <dbReference type="Proteomes" id="UP000322981"/>
    </source>
</evidence>
<dbReference type="Proteomes" id="UP000322981">
    <property type="component" value="Unassembled WGS sequence"/>
</dbReference>
<reference evidence="2 3" key="1">
    <citation type="submission" date="2019-09" db="EMBL/GenBank/DDBJ databases">
        <title>Whole-genome sequence of the purple sulfur bacterium Thiohalocapsa marina DSM 19078.</title>
        <authorList>
            <person name="Kyndt J.A."/>
            <person name="Meyer T.E."/>
        </authorList>
    </citation>
    <scope>NUCLEOTIDE SEQUENCE [LARGE SCALE GENOMIC DNA]</scope>
    <source>
        <strain evidence="2 3">DSM 19078</strain>
    </source>
</reference>
<dbReference type="SUPFAM" id="SSF50199">
    <property type="entry name" value="Staphylococcal nuclease"/>
    <property type="match status" value="1"/>
</dbReference>
<dbReference type="PROSITE" id="PS50830">
    <property type="entry name" value="TNASE_3"/>
    <property type="match status" value="1"/>
</dbReference>
<dbReference type="Pfam" id="PF00565">
    <property type="entry name" value="SNase"/>
    <property type="match status" value="1"/>
</dbReference>
<protein>
    <submittedName>
        <fullName evidence="2">Thermonuclease family protein</fullName>
    </submittedName>
</protein>
<evidence type="ECO:0000313" key="2">
    <source>
        <dbReference type="EMBL" id="KAA6183742.1"/>
    </source>
</evidence>
<dbReference type="Gene3D" id="2.40.50.90">
    <property type="match status" value="1"/>
</dbReference>
<dbReference type="OrthoDB" id="9805504at2"/>
<feature type="domain" description="TNase-like" evidence="1">
    <location>
        <begin position="14"/>
        <end position="103"/>
    </location>
</feature>
<evidence type="ECO:0000259" key="1">
    <source>
        <dbReference type="PROSITE" id="PS50830"/>
    </source>
</evidence>
<comment type="caution">
    <text evidence="2">The sequence shown here is derived from an EMBL/GenBank/DDBJ whole genome shotgun (WGS) entry which is preliminary data.</text>
</comment>
<proteinExistence type="predicted"/>
<keyword evidence="3" id="KW-1185">Reference proteome</keyword>
<dbReference type="InterPro" id="IPR035437">
    <property type="entry name" value="SNase_OB-fold_sf"/>
</dbReference>
<dbReference type="InterPro" id="IPR016071">
    <property type="entry name" value="Staphylococal_nuclease_OB-fold"/>
</dbReference>
<gene>
    <name evidence="2" type="ORF">F2Q65_14870</name>
</gene>